<feature type="compositionally biased region" description="Polar residues" evidence="1">
    <location>
        <begin position="1"/>
        <end position="14"/>
    </location>
</feature>
<dbReference type="AlphaFoldDB" id="A0A3P9JEG6"/>
<evidence type="ECO:0000256" key="1">
    <source>
        <dbReference type="SAM" id="MobiDB-lite"/>
    </source>
</evidence>
<name>A0A3P9JEG6_ORYLA</name>
<organism evidence="2 3">
    <name type="scientific">Oryzias latipes</name>
    <name type="common">Japanese rice fish</name>
    <name type="synonym">Japanese killifish</name>
    <dbReference type="NCBI Taxonomy" id="8090"/>
    <lineage>
        <taxon>Eukaryota</taxon>
        <taxon>Metazoa</taxon>
        <taxon>Chordata</taxon>
        <taxon>Craniata</taxon>
        <taxon>Vertebrata</taxon>
        <taxon>Euteleostomi</taxon>
        <taxon>Actinopterygii</taxon>
        <taxon>Neopterygii</taxon>
        <taxon>Teleostei</taxon>
        <taxon>Neoteleostei</taxon>
        <taxon>Acanthomorphata</taxon>
        <taxon>Ovalentaria</taxon>
        <taxon>Atherinomorphae</taxon>
        <taxon>Beloniformes</taxon>
        <taxon>Adrianichthyidae</taxon>
        <taxon>Oryziinae</taxon>
        <taxon>Oryzias</taxon>
    </lineage>
</organism>
<feature type="region of interest" description="Disordered" evidence="1">
    <location>
        <begin position="173"/>
        <end position="271"/>
    </location>
</feature>
<feature type="region of interest" description="Disordered" evidence="1">
    <location>
        <begin position="47"/>
        <end position="66"/>
    </location>
</feature>
<reference evidence="2 3" key="2">
    <citation type="submission" date="2017-04" db="EMBL/GenBank/DDBJ databases">
        <title>CpG methylation of centromeres and impact of large insertions on vertebrate speciation.</title>
        <authorList>
            <person name="Ichikawa K."/>
            <person name="Yoshimura J."/>
            <person name="Morishita S."/>
        </authorList>
    </citation>
    <scope>NUCLEOTIDE SEQUENCE</scope>
    <source>
        <strain evidence="2 3">HSOK</strain>
    </source>
</reference>
<accession>A0A3P9JEG6</accession>
<sequence length="271" mass="30379">MEQLQEAQASAHSRLSSHKEATQLLQTELQDSRALVQEKEGAIQTLRSKLRDSEVHSSQASPAAEDLENLKKKLFQMEVKFTSMIQKTSSMLSIKEDSLRRLKEDLRRAQQRGEESFLQGEDLHAKLTNPKGLVVRSSILLEKTKLEEEVKQLHLVSSQQAEVAKWKNRAIKLKNKTEMDEPPLPSTTSKRPPPMTSPSKPLDSPKSSLFRSPKSRFFDAGGASEVLSRNRPKQFFDNSALGTTPDAAAGASGTDPWWPLSPKKEDFCKTQ</sequence>
<protein>
    <submittedName>
        <fullName evidence="2">Uncharacterized protein</fullName>
    </submittedName>
</protein>
<feature type="compositionally biased region" description="Low complexity" evidence="1">
    <location>
        <begin position="197"/>
        <end position="209"/>
    </location>
</feature>
<reference key="1">
    <citation type="journal article" date="2007" name="Nature">
        <title>The medaka draft genome and insights into vertebrate genome evolution.</title>
        <authorList>
            <person name="Kasahara M."/>
            <person name="Naruse K."/>
            <person name="Sasaki S."/>
            <person name="Nakatani Y."/>
            <person name="Qu W."/>
            <person name="Ahsan B."/>
            <person name="Yamada T."/>
            <person name="Nagayasu Y."/>
            <person name="Doi K."/>
            <person name="Kasai Y."/>
            <person name="Jindo T."/>
            <person name="Kobayashi D."/>
            <person name="Shimada A."/>
            <person name="Toyoda A."/>
            <person name="Kuroki Y."/>
            <person name="Fujiyama A."/>
            <person name="Sasaki T."/>
            <person name="Shimizu A."/>
            <person name="Asakawa S."/>
            <person name="Shimizu N."/>
            <person name="Hashimoto S."/>
            <person name="Yang J."/>
            <person name="Lee Y."/>
            <person name="Matsushima K."/>
            <person name="Sugano S."/>
            <person name="Sakaizumi M."/>
            <person name="Narita T."/>
            <person name="Ohishi K."/>
            <person name="Haga S."/>
            <person name="Ohta F."/>
            <person name="Nomoto H."/>
            <person name="Nogata K."/>
            <person name="Morishita T."/>
            <person name="Endo T."/>
            <person name="Shin-I T."/>
            <person name="Takeda H."/>
            <person name="Morishita S."/>
            <person name="Kohara Y."/>
        </authorList>
    </citation>
    <scope>NUCLEOTIDE SEQUENCE [LARGE SCALE GENOMIC DNA]</scope>
    <source>
        <strain>Hd-rR</strain>
    </source>
</reference>
<evidence type="ECO:0000313" key="3">
    <source>
        <dbReference type="Proteomes" id="UP000265200"/>
    </source>
</evidence>
<dbReference type="Proteomes" id="UP000265200">
    <property type="component" value="Chromosome 24"/>
</dbReference>
<feature type="region of interest" description="Disordered" evidence="1">
    <location>
        <begin position="1"/>
        <end position="26"/>
    </location>
</feature>
<dbReference type="Ensembl" id="ENSORLT00015033116.1">
    <property type="protein sequence ID" value="ENSORLP00015030649.1"/>
    <property type="gene ID" value="ENSORLG00015014446.1"/>
</dbReference>
<evidence type="ECO:0000313" key="2">
    <source>
        <dbReference type="Ensembl" id="ENSORLP00015030649.1"/>
    </source>
</evidence>
<reference evidence="2" key="3">
    <citation type="submission" date="2025-08" db="UniProtKB">
        <authorList>
            <consortium name="Ensembl"/>
        </authorList>
    </citation>
    <scope>IDENTIFICATION</scope>
    <source>
        <strain evidence="2">HSOK</strain>
    </source>
</reference>
<proteinExistence type="predicted"/>
<reference evidence="2" key="4">
    <citation type="submission" date="2025-09" db="UniProtKB">
        <authorList>
            <consortium name="Ensembl"/>
        </authorList>
    </citation>
    <scope>IDENTIFICATION</scope>
    <source>
        <strain evidence="2">HSOK</strain>
    </source>
</reference>
<feature type="compositionally biased region" description="Basic and acidic residues" evidence="1">
    <location>
        <begin position="262"/>
        <end position="271"/>
    </location>
</feature>